<dbReference type="EMBL" id="JJMU01000066">
    <property type="protein sequence ID" value="KGE12621.1"/>
    <property type="molecule type" value="Genomic_DNA"/>
</dbReference>
<evidence type="ECO:0000313" key="3">
    <source>
        <dbReference type="EMBL" id="KGE12621.1"/>
    </source>
</evidence>
<dbReference type="Gene3D" id="1.20.5.780">
    <property type="entry name" value="Single helix bin"/>
    <property type="match status" value="1"/>
</dbReference>
<gene>
    <name evidence="3" type="ORF">DI53_3661</name>
</gene>
<evidence type="ECO:0000256" key="2">
    <source>
        <dbReference type="ARBA" id="ARBA00049988"/>
    </source>
</evidence>
<dbReference type="AlphaFoldDB" id="A0A0B8SZ51"/>
<proteinExistence type="inferred from homology"/>
<keyword evidence="4" id="KW-1185">Reference proteome</keyword>
<dbReference type="PANTHER" id="PTHR35401:SF2">
    <property type="entry name" value="ABC-TYPE TRANSPORT SYSTEM"/>
    <property type="match status" value="1"/>
</dbReference>
<dbReference type="InterPro" id="IPR014795">
    <property type="entry name" value="TacA_1-like"/>
</dbReference>
<dbReference type="InterPro" id="IPR010985">
    <property type="entry name" value="Ribbon_hlx_hlx"/>
</dbReference>
<dbReference type="PATRIC" id="fig|1229276.3.peg.3784"/>
<dbReference type="eggNOG" id="COG4453">
    <property type="taxonomic scope" value="Bacteria"/>
</dbReference>
<reference evidence="4" key="1">
    <citation type="submission" date="2014-04" db="EMBL/GenBank/DDBJ databases">
        <title>Whole-Genome optical mapping and complete genome sequence of Sphingobacterium deserti sp. nov., a new spaces isolated from desert in the west of China.</title>
        <authorList>
            <person name="Teng C."/>
            <person name="Zhou Z."/>
            <person name="Li X."/>
            <person name="Chen M."/>
            <person name="Lin M."/>
            <person name="Wang L."/>
            <person name="Su S."/>
            <person name="Zhang C."/>
            <person name="Zhang W."/>
        </authorList>
    </citation>
    <scope>NUCLEOTIDE SEQUENCE [LARGE SCALE GENOMIC DNA]</scope>
    <source>
        <strain evidence="4">ACCC05744</strain>
    </source>
</reference>
<dbReference type="RefSeq" id="WP_037503046.1">
    <property type="nucleotide sequence ID" value="NZ_JJMU01000066.1"/>
</dbReference>
<evidence type="ECO:0008006" key="5">
    <source>
        <dbReference type="Google" id="ProtNLM"/>
    </source>
</evidence>
<sequence>MATLVNDRIDVRISKEHKALIKYAAEIGGFKTVSEFIVTLAKNEAIRIIEKETKILKSMDDRVVFVEALLNPPAPNESLKTALKDYSQFTNLSIDDLKGFRKKA</sequence>
<name>A0A0B8SZ51_9SPHI</name>
<evidence type="ECO:0000256" key="1">
    <source>
        <dbReference type="ARBA" id="ARBA00022649"/>
    </source>
</evidence>
<dbReference type="Pfam" id="PF08681">
    <property type="entry name" value="TacA1"/>
    <property type="match status" value="1"/>
</dbReference>
<dbReference type="GO" id="GO:0006355">
    <property type="term" value="P:regulation of DNA-templated transcription"/>
    <property type="evidence" value="ECO:0007669"/>
    <property type="project" value="InterPro"/>
</dbReference>
<evidence type="ECO:0000313" key="4">
    <source>
        <dbReference type="Proteomes" id="UP000031802"/>
    </source>
</evidence>
<organism evidence="3 4">
    <name type="scientific">Sphingobacterium deserti</name>
    <dbReference type="NCBI Taxonomy" id="1229276"/>
    <lineage>
        <taxon>Bacteria</taxon>
        <taxon>Pseudomonadati</taxon>
        <taxon>Bacteroidota</taxon>
        <taxon>Sphingobacteriia</taxon>
        <taxon>Sphingobacteriales</taxon>
        <taxon>Sphingobacteriaceae</taxon>
        <taxon>Sphingobacterium</taxon>
    </lineage>
</organism>
<dbReference type="SUPFAM" id="SSF47598">
    <property type="entry name" value="Ribbon-helix-helix"/>
    <property type="match status" value="1"/>
</dbReference>
<accession>A0A0B8SZ51</accession>
<reference evidence="3 4" key="2">
    <citation type="journal article" date="2015" name="PLoS ONE">
        <title>Whole-Genome Optical Mapping and Finished Genome Sequence of Sphingobacterium deserti sp. nov., a New Species Isolated from the Western Desert of China.</title>
        <authorList>
            <person name="Teng C."/>
            <person name="Zhou Z."/>
            <person name="Molnar I."/>
            <person name="Li X."/>
            <person name="Tang R."/>
            <person name="Chen M."/>
            <person name="Wang L."/>
            <person name="Su S."/>
            <person name="Zhang W."/>
            <person name="Lin M."/>
        </authorList>
    </citation>
    <scope>NUCLEOTIDE SEQUENCE [LARGE SCALE GENOMIC DNA]</scope>
    <source>
        <strain evidence="4">ACCC05744</strain>
    </source>
</reference>
<protein>
    <recommendedName>
        <fullName evidence="5">DUF1778 domain-containing protein</fullName>
    </recommendedName>
</protein>
<dbReference type="PANTHER" id="PTHR35401">
    <property type="entry name" value="COPG FAMILY HELIX-TURN-HELIX PROTEIN-RELATED-RELATED"/>
    <property type="match status" value="1"/>
</dbReference>
<dbReference type="OrthoDB" id="595305at2"/>
<keyword evidence="1" id="KW-1277">Toxin-antitoxin system</keyword>
<dbReference type="STRING" id="1229276.DI53_3661"/>
<dbReference type="Proteomes" id="UP000031802">
    <property type="component" value="Unassembled WGS sequence"/>
</dbReference>
<comment type="caution">
    <text evidence="3">The sequence shown here is derived from an EMBL/GenBank/DDBJ whole genome shotgun (WGS) entry which is preliminary data.</text>
</comment>
<comment type="similarity">
    <text evidence="2">Belongs to the TacA antitoxin family.</text>
</comment>